<evidence type="ECO:0000313" key="2">
    <source>
        <dbReference type="EMBL" id="KAJ1163330.1"/>
    </source>
</evidence>
<comment type="caution">
    <text evidence="2">The sequence shown here is derived from an EMBL/GenBank/DDBJ whole genome shotgun (WGS) entry which is preliminary data.</text>
</comment>
<sequence length="122" mass="13485">MEAFEDHAYAPNVAAEEELPPQRHLPAGVDRLRSQMIAKVLVSLQDRMDKLMDQVLNNPGILGDSAAGISSSTSSSSSKPVKCNTGHLKGFNSLWEAFCESVQTQRNLPCREDAMPWMWIPT</sequence>
<feature type="region of interest" description="Disordered" evidence="1">
    <location>
        <begin position="1"/>
        <end position="22"/>
    </location>
</feature>
<reference evidence="2" key="1">
    <citation type="journal article" date="2022" name="bioRxiv">
        <title>Sequencing and chromosome-scale assembly of the giantPleurodeles waltlgenome.</title>
        <authorList>
            <person name="Brown T."/>
            <person name="Elewa A."/>
            <person name="Iarovenko S."/>
            <person name="Subramanian E."/>
            <person name="Araus A.J."/>
            <person name="Petzold A."/>
            <person name="Susuki M."/>
            <person name="Suzuki K.-i.T."/>
            <person name="Hayashi T."/>
            <person name="Toyoda A."/>
            <person name="Oliveira C."/>
            <person name="Osipova E."/>
            <person name="Leigh N.D."/>
            <person name="Simon A."/>
            <person name="Yun M.H."/>
        </authorList>
    </citation>
    <scope>NUCLEOTIDE SEQUENCE</scope>
    <source>
        <strain evidence="2">20211129_DDA</strain>
        <tissue evidence="2">Liver</tissue>
    </source>
</reference>
<dbReference type="AlphaFoldDB" id="A0AAV7SGX0"/>
<organism evidence="2 3">
    <name type="scientific">Pleurodeles waltl</name>
    <name type="common">Iberian ribbed newt</name>
    <dbReference type="NCBI Taxonomy" id="8319"/>
    <lineage>
        <taxon>Eukaryota</taxon>
        <taxon>Metazoa</taxon>
        <taxon>Chordata</taxon>
        <taxon>Craniata</taxon>
        <taxon>Vertebrata</taxon>
        <taxon>Euteleostomi</taxon>
        <taxon>Amphibia</taxon>
        <taxon>Batrachia</taxon>
        <taxon>Caudata</taxon>
        <taxon>Salamandroidea</taxon>
        <taxon>Salamandridae</taxon>
        <taxon>Pleurodelinae</taxon>
        <taxon>Pleurodeles</taxon>
    </lineage>
</organism>
<dbReference type="Proteomes" id="UP001066276">
    <property type="component" value="Chromosome 4_2"/>
</dbReference>
<name>A0AAV7SGX0_PLEWA</name>
<gene>
    <name evidence="2" type="ORF">NDU88_003790</name>
</gene>
<evidence type="ECO:0000313" key="3">
    <source>
        <dbReference type="Proteomes" id="UP001066276"/>
    </source>
</evidence>
<keyword evidence="3" id="KW-1185">Reference proteome</keyword>
<dbReference type="EMBL" id="JANPWB010000008">
    <property type="protein sequence ID" value="KAJ1163330.1"/>
    <property type="molecule type" value="Genomic_DNA"/>
</dbReference>
<evidence type="ECO:0000256" key="1">
    <source>
        <dbReference type="SAM" id="MobiDB-lite"/>
    </source>
</evidence>
<proteinExistence type="predicted"/>
<protein>
    <submittedName>
        <fullName evidence="2">Uncharacterized protein</fullName>
    </submittedName>
</protein>
<accession>A0AAV7SGX0</accession>